<dbReference type="Proteomes" id="UP001623558">
    <property type="component" value="Unassembled WGS sequence"/>
</dbReference>
<dbReference type="InterPro" id="IPR016032">
    <property type="entry name" value="Sig_transdc_resp-reg_C-effctor"/>
</dbReference>
<accession>A0ABW8RZK0</accession>
<dbReference type="InterPro" id="IPR000792">
    <property type="entry name" value="Tscrpt_reg_LuxR_C"/>
</dbReference>
<protein>
    <submittedName>
        <fullName evidence="5">LuxR C-terminal-related transcriptional regulator</fullName>
    </submittedName>
</protein>
<sequence>MNPKLDPTNFTLREIEIILLIKKGLSSHEIAAHLNLSFFTIKKHRENILQKIGWKGKMEFRKFILQFTYADQN</sequence>
<gene>
    <name evidence="5" type="ORF">U0R11_13055</name>
</gene>
<evidence type="ECO:0000256" key="1">
    <source>
        <dbReference type="ARBA" id="ARBA00023015"/>
    </source>
</evidence>
<keyword evidence="1" id="KW-0805">Transcription regulation</keyword>
<keyword evidence="2" id="KW-0238">DNA-binding</keyword>
<keyword evidence="6" id="KW-1185">Reference proteome</keyword>
<evidence type="ECO:0000259" key="4">
    <source>
        <dbReference type="PROSITE" id="PS00622"/>
    </source>
</evidence>
<dbReference type="PANTHER" id="PTHR44688:SF16">
    <property type="entry name" value="DNA-BINDING TRANSCRIPTIONAL ACTIVATOR DEVR_DOSR"/>
    <property type="match status" value="1"/>
</dbReference>
<proteinExistence type="predicted"/>
<dbReference type="SUPFAM" id="SSF46894">
    <property type="entry name" value="C-terminal effector domain of the bipartite response regulators"/>
    <property type="match status" value="1"/>
</dbReference>
<dbReference type="InterPro" id="IPR036388">
    <property type="entry name" value="WH-like_DNA-bd_sf"/>
</dbReference>
<reference evidence="5 6" key="1">
    <citation type="submission" date="2024-07" db="EMBL/GenBank/DDBJ databases">
        <authorList>
            <person name="Pitt A."/>
            <person name="Hahn M.W."/>
        </authorList>
    </citation>
    <scope>NUCLEOTIDE SEQUENCE [LARGE SCALE GENOMIC DNA]</scope>
    <source>
        <strain evidence="5 6">1-SAACH-A3</strain>
    </source>
</reference>
<keyword evidence="3" id="KW-0804">Transcription</keyword>
<dbReference type="EMBL" id="JBEWZH010000010">
    <property type="protein sequence ID" value="MFL0163320.1"/>
    <property type="molecule type" value="Genomic_DNA"/>
</dbReference>
<dbReference type="SMART" id="SM00421">
    <property type="entry name" value="HTH_LUXR"/>
    <property type="match status" value="1"/>
</dbReference>
<dbReference type="Gene3D" id="1.10.10.10">
    <property type="entry name" value="Winged helix-like DNA-binding domain superfamily/Winged helix DNA-binding domain"/>
    <property type="match status" value="1"/>
</dbReference>
<evidence type="ECO:0000313" key="6">
    <source>
        <dbReference type="Proteomes" id="UP001623558"/>
    </source>
</evidence>
<evidence type="ECO:0000313" key="5">
    <source>
        <dbReference type="EMBL" id="MFL0163320.1"/>
    </source>
</evidence>
<dbReference type="Pfam" id="PF00196">
    <property type="entry name" value="GerE"/>
    <property type="match status" value="1"/>
</dbReference>
<organism evidence="5 6">
    <name type="scientific">Aquirufa salirivi</name>
    <dbReference type="NCBI Taxonomy" id="3104729"/>
    <lineage>
        <taxon>Bacteria</taxon>
        <taxon>Pseudomonadati</taxon>
        <taxon>Bacteroidota</taxon>
        <taxon>Cytophagia</taxon>
        <taxon>Cytophagales</taxon>
        <taxon>Flectobacillaceae</taxon>
        <taxon>Aquirufa</taxon>
    </lineage>
</organism>
<feature type="domain" description="HTH luxR-type" evidence="4">
    <location>
        <begin position="24"/>
        <end position="51"/>
    </location>
</feature>
<dbReference type="PRINTS" id="PR00038">
    <property type="entry name" value="HTHLUXR"/>
</dbReference>
<evidence type="ECO:0000256" key="3">
    <source>
        <dbReference type="ARBA" id="ARBA00023163"/>
    </source>
</evidence>
<dbReference type="PROSITE" id="PS00622">
    <property type="entry name" value="HTH_LUXR_1"/>
    <property type="match status" value="1"/>
</dbReference>
<name>A0ABW8RZK0_9BACT</name>
<dbReference type="RefSeq" id="WP_406752194.1">
    <property type="nucleotide sequence ID" value="NZ_JBEWZH010000010.1"/>
</dbReference>
<dbReference type="PANTHER" id="PTHR44688">
    <property type="entry name" value="DNA-BINDING TRANSCRIPTIONAL ACTIVATOR DEVR_DOSR"/>
    <property type="match status" value="1"/>
</dbReference>
<evidence type="ECO:0000256" key="2">
    <source>
        <dbReference type="ARBA" id="ARBA00023125"/>
    </source>
</evidence>
<comment type="caution">
    <text evidence="5">The sequence shown here is derived from an EMBL/GenBank/DDBJ whole genome shotgun (WGS) entry which is preliminary data.</text>
</comment>
<dbReference type="CDD" id="cd06170">
    <property type="entry name" value="LuxR_C_like"/>
    <property type="match status" value="1"/>
</dbReference>